<feature type="region of interest" description="Disordered" evidence="7">
    <location>
        <begin position="951"/>
        <end position="971"/>
    </location>
</feature>
<keyword evidence="10" id="KW-1185">Reference proteome</keyword>
<organism evidence="9 10">
    <name type="scientific">Smittium simulii</name>
    <dbReference type="NCBI Taxonomy" id="133385"/>
    <lineage>
        <taxon>Eukaryota</taxon>
        <taxon>Fungi</taxon>
        <taxon>Fungi incertae sedis</taxon>
        <taxon>Zoopagomycota</taxon>
        <taxon>Kickxellomycotina</taxon>
        <taxon>Harpellomycetes</taxon>
        <taxon>Harpellales</taxon>
        <taxon>Legeriomycetaceae</taxon>
        <taxon>Smittium</taxon>
    </lineage>
</organism>
<dbReference type="STRING" id="133385.A0A2T9YY36"/>
<protein>
    <recommendedName>
        <fullName evidence="8">Inner centromere protein ARK-binding domain-containing protein</fullName>
    </recommendedName>
</protein>
<dbReference type="AlphaFoldDB" id="A0A2T9YY36"/>
<evidence type="ECO:0000256" key="3">
    <source>
        <dbReference type="ARBA" id="ARBA00010042"/>
    </source>
</evidence>
<feature type="region of interest" description="Disordered" evidence="7">
    <location>
        <begin position="373"/>
        <end position="464"/>
    </location>
</feature>
<sequence>MVDVNTSSSWIEQRELEWSNILKRKLDLFEETIKQDVSWLNTYLENFETYHKKSKIAFFSSTFKTTTAKNRYRGRAPIDVRNVFKRTSSFSSKKILKKSLQPLKSPIYNGNDDLCTSPLPVSQGNSKTFDNYGYSKSPLFGTQNHFFDSGSTSKLNSQNKKQGAKVNALVSHFNSLIEPSEVPKTHPYVEIDEFCYSSFVLNLENGSLSGKAPANRLGISNSENTRNNSLNTTVSELNFESDRISNLSISVSDINSESLQNINSSNNDLFKNNYIYYYDSDNNRSRILQTSAGKKLIAYPSNTNQLSFSKESHSKKYNNYNDNLERSRSTLDRAKNTSAFSKSTTRSTRSIKNLIKSETDKNISVDQKNVFSPQKIPKKRKSQSLQSTPIIKKSNLHNNLITSQKSPNRSKSAQSSIKKKKITRKRVIQPIVDNTSHSNRKNFSKQNQEPKNIDSNNSKNINTTSIESDSSSIFATPKNIAINTLSQSNANTVTPSDLTSTINSATTSNWISTDQANIVMAQRLEQLGYEQNKLLMENNPDLMLQQNFLNLNNNPMNRIYNVNFPQNQFQLQPNFNSNGLLSTGFYQPGLHNSLIPNLHLENEYQSLNSLINMNGLIDPKLGNHNMPQISSSSQDIYNNITAASAYNNLIQNQYSSLQNSQQSILNQNLMSLNSNYSNNHYAQNNSNILIPTGNFNSQSHNQDSTFINSQPHNQNSTFINSQPHNQNSTFINSQSQNQNSTFINSQSQNQTSAFINPQSSELSLVSATDNKRDSEVELNLNHHEMLNFVSLKPIENLETQSLENARDTVPTVENVISLNKKNQNNIESTIDYNKVIVEKNVNSTKVDLQNNFNSIKADSNYQNKDALNPSSNVLQKDLIVTGTAKSDMNEKLTPLVAAKLNLPPLPNISKSVSNKEVSNVEQFKNPVFTLENQDKSIPIVDAELDKFSKNDKKSTEIGTHSSLKNKNSDHTTQLNPQLEHLVTPKNNISKLQAPIIHESIIPIGQNSPPEIISDDEDLENDQDLIYELMGDLPPDASPQTILDAQKKAIKKLKKIRNPDMLSTPRWATTPELMKQLQDQQNTNPDSVFGPVKNIQVEEIFAAPKSKHPNAAKLERLSKNKNEAARNRQSSGIWTGTDLLSACEIADYNKKMGYSDS</sequence>
<feature type="compositionally biased region" description="Polar residues" evidence="7">
    <location>
        <begin position="396"/>
        <end position="409"/>
    </location>
</feature>
<dbReference type="EMBL" id="MBFR01000015">
    <property type="protein sequence ID" value="PVU97262.1"/>
    <property type="molecule type" value="Genomic_DNA"/>
</dbReference>
<gene>
    <name evidence="9" type="ORF">BB561_000683</name>
</gene>
<reference evidence="9 10" key="1">
    <citation type="journal article" date="2018" name="MBio">
        <title>Comparative Genomics Reveals the Core Gene Toolbox for the Fungus-Insect Symbiosis.</title>
        <authorList>
            <person name="Wang Y."/>
            <person name="Stata M."/>
            <person name="Wang W."/>
            <person name="Stajich J.E."/>
            <person name="White M.M."/>
            <person name="Moncalvo J.M."/>
        </authorList>
    </citation>
    <scope>NUCLEOTIDE SEQUENCE [LARGE SCALE GENOMIC DNA]</scope>
    <source>
        <strain evidence="9 10">SWE-8-4</strain>
    </source>
</reference>
<feature type="compositionally biased region" description="Polar residues" evidence="7">
    <location>
        <begin position="956"/>
        <end position="971"/>
    </location>
</feature>
<evidence type="ECO:0000256" key="1">
    <source>
        <dbReference type="ARBA" id="ARBA00004123"/>
    </source>
</evidence>
<feature type="region of interest" description="Disordered" evidence="7">
    <location>
        <begin position="697"/>
        <end position="721"/>
    </location>
</feature>
<proteinExistence type="inferred from homology"/>
<evidence type="ECO:0000313" key="9">
    <source>
        <dbReference type="EMBL" id="PVU97262.1"/>
    </source>
</evidence>
<evidence type="ECO:0000259" key="8">
    <source>
        <dbReference type="Pfam" id="PF03941"/>
    </source>
</evidence>
<name>A0A2T9YY36_9FUNG</name>
<keyword evidence="6" id="KW-0539">Nucleus</keyword>
<evidence type="ECO:0000256" key="6">
    <source>
        <dbReference type="ARBA" id="ARBA00023242"/>
    </source>
</evidence>
<dbReference type="Pfam" id="PF03941">
    <property type="entry name" value="INCENP_ARK-bind"/>
    <property type="match status" value="1"/>
</dbReference>
<keyword evidence="5" id="KW-0206">Cytoskeleton</keyword>
<feature type="compositionally biased region" description="Low complexity" evidence="7">
    <location>
        <begin position="453"/>
        <end position="464"/>
    </location>
</feature>
<evidence type="ECO:0000256" key="7">
    <source>
        <dbReference type="SAM" id="MobiDB-lite"/>
    </source>
</evidence>
<comment type="subcellular location">
    <subcellularLocation>
        <location evidence="2">Cytoplasm</location>
        <location evidence="2">Cytoskeleton</location>
        <location evidence="2">Spindle</location>
    </subcellularLocation>
    <subcellularLocation>
        <location evidence="1">Nucleus</location>
    </subcellularLocation>
</comment>
<dbReference type="OrthoDB" id="6123at2759"/>
<evidence type="ECO:0000256" key="2">
    <source>
        <dbReference type="ARBA" id="ARBA00004186"/>
    </source>
</evidence>
<accession>A0A2T9YY36</accession>
<feature type="domain" description="Inner centromere protein ARK-binding" evidence="8">
    <location>
        <begin position="1061"/>
        <end position="1100"/>
    </location>
</feature>
<evidence type="ECO:0000256" key="5">
    <source>
        <dbReference type="ARBA" id="ARBA00023212"/>
    </source>
</evidence>
<dbReference type="InterPro" id="IPR005635">
    <property type="entry name" value="Inner_centromere_prot_ARK-bd"/>
</dbReference>
<evidence type="ECO:0000313" key="10">
    <source>
        <dbReference type="Proteomes" id="UP000245383"/>
    </source>
</evidence>
<dbReference type="GO" id="GO:0005634">
    <property type="term" value="C:nucleus"/>
    <property type="evidence" value="ECO:0007669"/>
    <property type="project" value="UniProtKB-SubCell"/>
</dbReference>
<dbReference type="Proteomes" id="UP000245383">
    <property type="component" value="Unassembled WGS sequence"/>
</dbReference>
<evidence type="ECO:0000256" key="4">
    <source>
        <dbReference type="ARBA" id="ARBA00022490"/>
    </source>
</evidence>
<keyword evidence="4" id="KW-0963">Cytoplasm</keyword>
<dbReference type="GO" id="GO:0005819">
    <property type="term" value="C:spindle"/>
    <property type="evidence" value="ECO:0007669"/>
    <property type="project" value="UniProtKB-SubCell"/>
</dbReference>
<feature type="compositionally biased region" description="Basic residues" evidence="7">
    <location>
        <begin position="417"/>
        <end position="427"/>
    </location>
</feature>
<comment type="caution">
    <text evidence="9">The sequence shown here is derived from an EMBL/GenBank/DDBJ whole genome shotgun (WGS) entry which is preliminary data.</text>
</comment>
<comment type="similarity">
    <text evidence="3">Belongs to the INCENP family.</text>
</comment>